<comment type="subcellular location">
    <subcellularLocation>
        <location evidence="1">Cell outer membrane</location>
    </subcellularLocation>
</comment>
<evidence type="ECO:0000256" key="1">
    <source>
        <dbReference type="ARBA" id="ARBA00004442"/>
    </source>
</evidence>
<organism evidence="9 10">
    <name type="scientific">Dyadobacter linearis</name>
    <dbReference type="NCBI Taxonomy" id="2823330"/>
    <lineage>
        <taxon>Bacteria</taxon>
        <taxon>Pseudomonadati</taxon>
        <taxon>Bacteroidota</taxon>
        <taxon>Cytophagia</taxon>
        <taxon>Cytophagales</taxon>
        <taxon>Spirosomataceae</taxon>
        <taxon>Dyadobacter</taxon>
    </lineage>
</organism>
<evidence type="ECO:0000256" key="6">
    <source>
        <dbReference type="ARBA" id="ARBA00023136"/>
    </source>
</evidence>
<name>A0ABM8UJ11_9BACT</name>
<dbReference type="PANTHER" id="PTHR30026">
    <property type="entry name" value="OUTER MEMBRANE PROTEIN TOLC"/>
    <property type="match status" value="1"/>
</dbReference>
<evidence type="ECO:0000256" key="3">
    <source>
        <dbReference type="ARBA" id="ARBA00022448"/>
    </source>
</evidence>
<gene>
    <name evidence="9" type="ORF">DYBT9623_00227</name>
</gene>
<accession>A0ABM8UJ11</accession>
<keyword evidence="10" id="KW-1185">Reference proteome</keyword>
<comment type="caution">
    <text evidence="9">The sequence shown here is derived from an EMBL/GenBank/DDBJ whole genome shotgun (WGS) entry which is preliminary data.</text>
</comment>
<keyword evidence="6" id="KW-0472">Membrane</keyword>
<evidence type="ECO:0000313" key="10">
    <source>
        <dbReference type="Proteomes" id="UP000679725"/>
    </source>
</evidence>
<dbReference type="Proteomes" id="UP000679725">
    <property type="component" value="Unassembled WGS sequence"/>
</dbReference>
<proteinExistence type="inferred from homology"/>
<evidence type="ECO:0000256" key="7">
    <source>
        <dbReference type="ARBA" id="ARBA00023237"/>
    </source>
</evidence>
<comment type="similarity">
    <text evidence="2">Belongs to the outer membrane factor (OMF) (TC 1.B.17) family.</text>
</comment>
<dbReference type="PANTHER" id="PTHR30026:SF20">
    <property type="entry name" value="OUTER MEMBRANE PROTEIN TOLC"/>
    <property type="match status" value="1"/>
</dbReference>
<feature type="chain" id="PRO_5046571105" description="Transporter" evidence="8">
    <location>
        <begin position="36"/>
        <end position="493"/>
    </location>
</feature>
<keyword evidence="3" id="KW-0813">Transport</keyword>
<dbReference type="Gene3D" id="1.20.1600.10">
    <property type="entry name" value="Outer membrane efflux proteins (OEP)"/>
    <property type="match status" value="1"/>
</dbReference>
<keyword evidence="7" id="KW-0998">Cell outer membrane</keyword>
<dbReference type="InterPro" id="IPR003423">
    <property type="entry name" value="OMP_efflux"/>
</dbReference>
<sequence>MRKEVKMFSMKYLIKAKPVLILLLLLVTSPVTCFAQADTVVGTARVFTLHDLEQIVLANHPIVKQAGLLSEEARAKVQQAWGDFDPALKSGFNRKIFGNTEYYNNWSNELKVPLWLAGADLKIGYDRFVGENTNPETRTGIPGLAGLGLNVPLGQGLLIDARRNTLRQARVMVNYAEAEKIKEINTVWYDAVKSYWDWFYAYRQYTLIRDGADLAYRRFLFLKNQTLMGDKPAIDSVEAAITYQERSLQLEKIKVEMNNARLLMSNHLWNEREEPVEVPENSVPQETEPPGSKFYRNQLETLISYASTAHPQLLMLKNKGLQLQLERNYRREMLKPKLNVSASLITSRTDFGSYVPEYYDLRWNNYKLGVDFSFPLFLREQRGKLQEIKVRQQALRYDVQQTGREINTSILNAFNNLVAYESQLAIQNQSVQNQQILVDGELAKFELGESTLFLINSRETKLIDMKVKMAELVTGYQKAVAQLYYSVGNIGER</sequence>
<evidence type="ECO:0000313" key="9">
    <source>
        <dbReference type="EMBL" id="CAG5067506.1"/>
    </source>
</evidence>
<evidence type="ECO:0000256" key="8">
    <source>
        <dbReference type="SAM" id="SignalP"/>
    </source>
</evidence>
<feature type="signal peptide" evidence="8">
    <location>
        <begin position="1"/>
        <end position="35"/>
    </location>
</feature>
<evidence type="ECO:0000256" key="2">
    <source>
        <dbReference type="ARBA" id="ARBA00007613"/>
    </source>
</evidence>
<dbReference type="Pfam" id="PF02321">
    <property type="entry name" value="OEP"/>
    <property type="match status" value="1"/>
</dbReference>
<dbReference type="EMBL" id="CAJRAU010000001">
    <property type="protein sequence ID" value="CAG5067506.1"/>
    <property type="molecule type" value="Genomic_DNA"/>
</dbReference>
<dbReference type="SUPFAM" id="SSF56954">
    <property type="entry name" value="Outer membrane efflux proteins (OEP)"/>
    <property type="match status" value="1"/>
</dbReference>
<reference evidence="9 10" key="1">
    <citation type="submission" date="2021-04" db="EMBL/GenBank/DDBJ databases">
        <authorList>
            <person name="Rodrigo-Torres L."/>
            <person name="Arahal R. D."/>
            <person name="Lucena T."/>
        </authorList>
    </citation>
    <scope>NUCLEOTIDE SEQUENCE [LARGE SCALE GENOMIC DNA]</scope>
    <source>
        <strain evidence="9 10">CECT 9623</strain>
    </source>
</reference>
<evidence type="ECO:0000256" key="5">
    <source>
        <dbReference type="ARBA" id="ARBA00022692"/>
    </source>
</evidence>
<evidence type="ECO:0008006" key="11">
    <source>
        <dbReference type="Google" id="ProtNLM"/>
    </source>
</evidence>
<dbReference type="InterPro" id="IPR051906">
    <property type="entry name" value="TolC-like"/>
</dbReference>
<protein>
    <recommendedName>
        <fullName evidence="11">Transporter</fullName>
    </recommendedName>
</protein>
<keyword evidence="5" id="KW-0812">Transmembrane</keyword>
<evidence type="ECO:0000256" key="4">
    <source>
        <dbReference type="ARBA" id="ARBA00022452"/>
    </source>
</evidence>
<keyword evidence="4" id="KW-1134">Transmembrane beta strand</keyword>
<keyword evidence="8" id="KW-0732">Signal</keyword>